<accession>A0A7Y0HR24</accession>
<dbReference type="RefSeq" id="WP_169171617.1">
    <property type="nucleotide sequence ID" value="NZ_JAAIII010000002.1"/>
</dbReference>
<dbReference type="Pfam" id="PF13346">
    <property type="entry name" value="ABC2_membrane_5"/>
    <property type="match status" value="1"/>
</dbReference>
<proteinExistence type="predicted"/>
<sequence>MTTSMNYSSARTSTVRRPSRLRGIALSVATDFRAISTGRMWSTIAAFALPLLFVLFGLIRNTGAAIMLMTFFTMGYWLMSIATMFLLNDMEKSSALTAIMPVSRLNQVLGKYCSSLLLLVIAVIECMIEYVLSIVMFDLDVSLGLSVLAVFIPSFVMLALVEVPLLFIIGLTRGIQITAVMSAALVWVEMLIDRFFPGLVASIANALVSLPLVGKIMLSIIAIAVLAVASFAVSLRSWQRREW</sequence>
<keyword evidence="1" id="KW-1133">Transmembrane helix</keyword>
<evidence type="ECO:0000313" key="3">
    <source>
        <dbReference type="Proteomes" id="UP000532194"/>
    </source>
</evidence>
<feature type="transmembrane region" description="Helical" evidence="1">
    <location>
        <begin position="143"/>
        <end position="167"/>
    </location>
</feature>
<evidence type="ECO:0000313" key="2">
    <source>
        <dbReference type="EMBL" id="NMM93555.1"/>
    </source>
</evidence>
<dbReference type="EMBL" id="JAAIII010000002">
    <property type="protein sequence ID" value="NMM93555.1"/>
    <property type="molecule type" value="Genomic_DNA"/>
</dbReference>
<feature type="transmembrane region" description="Helical" evidence="1">
    <location>
        <begin position="65"/>
        <end position="87"/>
    </location>
</feature>
<feature type="transmembrane region" description="Helical" evidence="1">
    <location>
        <begin position="40"/>
        <end position="59"/>
    </location>
</feature>
<reference evidence="2 3" key="1">
    <citation type="submission" date="2020-02" db="EMBL/GenBank/DDBJ databases">
        <title>Characterization of phylogenetic diversity of novel bifidobacterial species isolated in Czech ZOOs.</title>
        <authorList>
            <person name="Lugli G.A."/>
            <person name="Vera N.B."/>
            <person name="Ventura M."/>
        </authorList>
    </citation>
    <scope>NUCLEOTIDE SEQUENCE [LARGE SCALE GENOMIC DNA]</scope>
    <source>
        <strain evidence="2 3">DSM 109957</strain>
    </source>
</reference>
<protein>
    <submittedName>
        <fullName evidence="2">ABC-2 family transporter protein</fullName>
    </submittedName>
</protein>
<feature type="transmembrane region" description="Helical" evidence="1">
    <location>
        <begin position="212"/>
        <end position="235"/>
    </location>
</feature>
<keyword evidence="1" id="KW-0812">Transmembrane</keyword>
<dbReference type="InterPro" id="IPR025699">
    <property type="entry name" value="ABC2_memb-like"/>
</dbReference>
<dbReference type="AlphaFoldDB" id="A0A7Y0HR24"/>
<dbReference type="Proteomes" id="UP000532194">
    <property type="component" value="Unassembled WGS sequence"/>
</dbReference>
<evidence type="ECO:0000256" key="1">
    <source>
        <dbReference type="SAM" id="Phobius"/>
    </source>
</evidence>
<keyword evidence="3" id="KW-1185">Reference proteome</keyword>
<organism evidence="2 3">
    <name type="scientific">Bifidobacterium oedipodis</name>
    <dbReference type="NCBI Taxonomy" id="2675322"/>
    <lineage>
        <taxon>Bacteria</taxon>
        <taxon>Bacillati</taxon>
        <taxon>Actinomycetota</taxon>
        <taxon>Actinomycetes</taxon>
        <taxon>Bifidobacteriales</taxon>
        <taxon>Bifidobacteriaceae</taxon>
        <taxon>Bifidobacterium</taxon>
    </lineage>
</organism>
<keyword evidence="1" id="KW-0472">Membrane</keyword>
<feature type="transmembrane region" description="Helical" evidence="1">
    <location>
        <begin position="108"/>
        <end position="137"/>
    </location>
</feature>
<gene>
    <name evidence="2" type="ORF">G1C95_0740</name>
</gene>
<comment type="caution">
    <text evidence="2">The sequence shown here is derived from an EMBL/GenBank/DDBJ whole genome shotgun (WGS) entry which is preliminary data.</text>
</comment>
<name>A0A7Y0HR24_9BIFI</name>
<feature type="transmembrane region" description="Helical" evidence="1">
    <location>
        <begin position="174"/>
        <end position="192"/>
    </location>
</feature>